<dbReference type="AlphaFoldDB" id="A0A1G8I8W8"/>
<dbReference type="Proteomes" id="UP000199163">
    <property type="component" value="Unassembled WGS sequence"/>
</dbReference>
<name>A0A1G8I8W8_9BACI</name>
<protein>
    <submittedName>
        <fullName evidence="1">Uncharacterized protein</fullName>
    </submittedName>
</protein>
<reference evidence="2" key="1">
    <citation type="submission" date="2016-10" db="EMBL/GenBank/DDBJ databases">
        <authorList>
            <person name="Varghese N."/>
            <person name="Submissions S."/>
        </authorList>
    </citation>
    <scope>NUCLEOTIDE SEQUENCE [LARGE SCALE GENOMIC DNA]</scope>
    <source>
        <strain evidence="2">DSM 21632</strain>
    </source>
</reference>
<proteinExistence type="predicted"/>
<evidence type="ECO:0000313" key="1">
    <source>
        <dbReference type="EMBL" id="SDI15425.1"/>
    </source>
</evidence>
<evidence type="ECO:0000313" key="2">
    <source>
        <dbReference type="Proteomes" id="UP000199163"/>
    </source>
</evidence>
<dbReference type="EMBL" id="FNDK01000023">
    <property type="protein sequence ID" value="SDI15425.1"/>
    <property type="molecule type" value="Genomic_DNA"/>
</dbReference>
<sequence>MRNFERIRMKDDSKLSLYKRVVEKEKQGYECIRPIQKEINHYDARYRHSDPNSNTQTRYVVYMRKHA</sequence>
<accession>A0A1G8I8W8</accession>
<gene>
    <name evidence="1" type="ORF">SAMN05192534_12348</name>
</gene>
<dbReference type="RefSeq" id="WP_091275589.1">
    <property type="nucleotide sequence ID" value="NZ_FNDK01000023.1"/>
</dbReference>
<organism evidence="1 2">
    <name type="scientific">Alteribacillus persepolensis</name>
    <dbReference type="NCBI Taxonomy" id="568899"/>
    <lineage>
        <taxon>Bacteria</taxon>
        <taxon>Bacillati</taxon>
        <taxon>Bacillota</taxon>
        <taxon>Bacilli</taxon>
        <taxon>Bacillales</taxon>
        <taxon>Bacillaceae</taxon>
        <taxon>Alteribacillus</taxon>
    </lineage>
</organism>
<dbReference type="STRING" id="568899.SAMN05192534_12348"/>
<keyword evidence="2" id="KW-1185">Reference proteome</keyword>